<keyword evidence="4" id="KW-0862">Zinc</keyword>
<protein>
    <recommendedName>
        <fullName evidence="7">C2H2-type domain-containing protein</fullName>
    </recommendedName>
</protein>
<evidence type="ECO:0000256" key="2">
    <source>
        <dbReference type="ARBA" id="ARBA00022737"/>
    </source>
</evidence>
<evidence type="ECO:0000259" key="7">
    <source>
        <dbReference type="PROSITE" id="PS50157"/>
    </source>
</evidence>
<dbReference type="SMART" id="SM00355">
    <property type="entry name" value="ZnF_C2H2"/>
    <property type="match status" value="3"/>
</dbReference>
<name>A0A3P6U350_LITSI</name>
<evidence type="ECO:0000256" key="6">
    <source>
        <dbReference type="SAM" id="MobiDB-lite"/>
    </source>
</evidence>
<keyword evidence="9" id="KW-1185">Reference proteome</keyword>
<dbReference type="PROSITE" id="PS00028">
    <property type="entry name" value="ZINC_FINGER_C2H2_1"/>
    <property type="match status" value="2"/>
</dbReference>
<accession>A0A3P6U350</accession>
<keyword evidence="1" id="KW-0479">Metal-binding</keyword>
<dbReference type="InterPro" id="IPR036236">
    <property type="entry name" value="Znf_C2H2_sf"/>
</dbReference>
<evidence type="ECO:0000256" key="3">
    <source>
        <dbReference type="ARBA" id="ARBA00022771"/>
    </source>
</evidence>
<dbReference type="EMBL" id="UYRX01001358">
    <property type="protein sequence ID" value="VDK89323.1"/>
    <property type="molecule type" value="Genomic_DNA"/>
</dbReference>
<dbReference type="PROSITE" id="PS50157">
    <property type="entry name" value="ZINC_FINGER_C2H2_2"/>
    <property type="match status" value="2"/>
</dbReference>
<evidence type="ECO:0000256" key="5">
    <source>
        <dbReference type="PROSITE-ProRule" id="PRU00042"/>
    </source>
</evidence>
<evidence type="ECO:0000256" key="4">
    <source>
        <dbReference type="ARBA" id="ARBA00022833"/>
    </source>
</evidence>
<keyword evidence="3 5" id="KW-0863">Zinc-finger</keyword>
<dbReference type="GO" id="GO:0000981">
    <property type="term" value="F:DNA-binding transcription factor activity, RNA polymerase II-specific"/>
    <property type="evidence" value="ECO:0007669"/>
    <property type="project" value="TreeGrafter"/>
</dbReference>
<reference evidence="8 9" key="1">
    <citation type="submission" date="2018-08" db="EMBL/GenBank/DDBJ databases">
        <authorList>
            <person name="Laetsch R D."/>
            <person name="Stevens L."/>
            <person name="Kumar S."/>
            <person name="Blaxter L. M."/>
        </authorList>
    </citation>
    <scope>NUCLEOTIDE SEQUENCE [LARGE SCALE GENOMIC DNA]</scope>
</reference>
<evidence type="ECO:0000256" key="1">
    <source>
        <dbReference type="ARBA" id="ARBA00022723"/>
    </source>
</evidence>
<feature type="domain" description="C2H2-type" evidence="7">
    <location>
        <begin position="140"/>
        <end position="167"/>
    </location>
</feature>
<dbReference type="GO" id="GO:0000977">
    <property type="term" value="F:RNA polymerase II transcription regulatory region sequence-specific DNA binding"/>
    <property type="evidence" value="ECO:0007669"/>
    <property type="project" value="TreeGrafter"/>
</dbReference>
<dbReference type="PANTHER" id="PTHR24409:SF295">
    <property type="entry name" value="AZ2-RELATED"/>
    <property type="match status" value="1"/>
</dbReference>
<gene>
    <name evidence="8" type="ORF">NLS_LOCUS9090</name>
</gene>
<dbReference type="GO" id="GO:0008270">
    <property type="term" value="F:zinc ion binding"/>
    <property type="evidence" value="ECO:0007669"/>
    <property type="project" value="UniProtKB-KW"/>
</dbReference>
<organism evidence="8 9">
    <name type="scientific">Litomosoides sigmodontis</name>
    <name type="common">Filarial nematode worm</name>
    <dbReference type="NCBI Taxonomy" id="42156"/>
    <lineage>
        <taxon>Eukaryota</taxon>
        <taxon>Metazoa</taxon>
        <taxon>Ecdysozoa</taxon>
        <taxon>Nematoda</taxon>
        <taxon>Chromadorea</taxon>
        <taxon>Rhabditida</taxon>
        <taxon>Spirurina</taxon>
        <taxon>Spiruromorpha</taxon>
        <taxon>Filarioidea</taxon>
        <taxon>Onchocercidae</taxon>
        <taxon>Litomosoides</taxon>
    </lineage>
</organism>
<feature type="compositionally biased region" description="Polar residues" evidence="6">
    <location>
        <begin position="51"/>
        <end position="84"/>
    </location>
</feature>
<sequence length="570" mass="63538">MKRKSNTPKTYKFRSNLYQHKCPDRTKNGNIPFNKRLMYRLAVNQSDLFDTRQSSVQQTSERIASTNSDNFLSNRPNLTPPTASTDHHAESIDAPTEVIKSEAMTVKQPVVELREAVAPKKQLDQAVIDKYLQKNKNKLYQCRKCKLQFPTRGYLTRHVSQHNELEQAPLQCEMCPQRFSTDSELRKHLELHSRDSGIVCAKCSAPFRSMLALRRHRNQSRQCVPSSSSFNNQTIDEYAYIDRIEAEAQMCSQTLSATVTDGDDKASEARSFVADDKNDDYCDSASSSAHCYQHLSSSLTRPEGHSKSESETLIYENGAKRTTATTVKIKLGPTPIVSIMKKDDVGDGEVNDMEGENLEVILEEAERSKRLLTQSSNTSSISANRYSSYISSSDRIISSHHSEFFARKRSLVVETIFHHLNFAKFGGGGGVGGIATSNNIQTNTGGESHFTTSTTTTTTTSTTTFDGFLSSSGSGGRTDVYDSLMLEGGRPLILHSHVHDAKVGAVPEPVADLIGCTTQSIRNEITLCETLLTVRTHFLRKIAVYIVYTTVLQIVEFFDSIYGLFVSCFF</sequence>
<dbReference type="Proteomes" id="UP000277928">
    <property type="component" value="Unassembled WGS sequence"/>
</dbReference>
<dbReference type="Pfam" id="PF13894">
    <property type="entry name" value="zf-C2H2_4"/>
    <property type="match status" value="1"/>
</dbReference>
<dbReference type="Gene3D" id="3.30.160.60">
    <property type="entry name" value="Classic Zinc Finger"/>
    <property type="match status" value="2"/>
</dbReference>
<dbReference type="OMA" id="PDRTKNG"/>
<proteinExistence type="predicted"/>
<feature type="region of interest" description="Disordered" evidence="6">
    <location>
        <begin position="51"/>
        <end position="89"/>
    </location>
</feature>
<dbReference type="InterPro" id="IPR013087">
    <property type="entry name" value="Znf_C2H2_type"/>
</dbReference>
<dbReference type="OrthoDB" id="6077919at2759"/>
<evidence type="ECO:0000313" key="9">
    <source>
        <dbReference type="Proteomes" id="UP000277928"/>
    </source>
</evidence>
<dbReference type="STRING" id="42156.A0A3P6U350"/>
<dbReference type="GO" id="GO:0005634">
    <property type="term" value="C:nucleus"/>
    <property type="evidence" value="ECO:0007669"/>
    <property type="project" value="TreeGrafter"/>
</dbReference>
<evidence type="ECO:0000313" key="8">
    <source>
        <dbReference type="EMBL" id="VDK89323.1"/>
    </source>
</evidence>
<feature type="domain" description="C2H2-type" evidence="7">
    <location>
        <begin position="170"/>
        <end position="197"/>
    </location>
</feature>
<dbReference type="AlphaFoldDB" id="A0A3P6U350"/>
<dbReference type="SUPFAM" id="SSF57667">
    <property type="entry name" value="beta-beta-alpha zinc fingers"/>
    <property type="match status" value="2"/>
</dbReference>
<dbReference type="PANTHER" id="PTHR24409">
    <property type="entry name" value="ZINC FINGER PROTEIN 142"/>
    <property type="match status" value="1"/>
</dbReference>
<keyword evidence="2" id="KW-0677">Repeat</keyword>